<dbReference type="PANTHER" id="PTHR18934:SF99">
    <property type="entry name" value="ATP-DEPENDENT RNA HELICASE DHX37-RELATED"/>
    <property type="match status" value="1"/>
</dbReference>
<dbReference type="InterPro" id="IPR007502">
    <property type="entry name" value="Helicase-assoc_dom"/>
</dbReference>
<protein>
    <recommendedName>
        <fullName evidence="2">RNA helicase</fullName>
        <ecNumber evidence="2">3.6.4.13</ecNumber>
    </recommendedName>
</protein>
<feature type="region of interest" description="Disordered" evidence="7">
    <location>
        <begin position="464"/>
        <end position="492"/>
    </location>
</feature>
<keyword evidence="4 10" id="KW-0378">Hydrolase</keyword>
<dbReference type="GO" id="GO:0016787">
    <property type="term" value="F:hydrolase activity"/>
    <property type="evidence" value="ECO:0007669"/>
    <property type="project" value="UniProtKB-KW"/>
</dbReference>
<feature type="compositionally biased region" description="Acidic residues" evidence="7">
    <location>
        <begin position="314"/>
        <end position="342"/>
    </location>
</feature>
<evidence type="ECO:0000313" key="10">
    <source>
        <dbReference type="EMBL" id="PWN31763.1"/>
    </source>
</evidence>
<evidence type="ECO:0000256" key="5">
    <source>
        <dbReference type="ARBA" id="ARBA00022806"/>
    </source>
</evidence>
<dbReference type="GO" id="GO:0003724">
    <property type="term" value="F:RNA helicase activity"/>
    <property type="evidence" value="ECO:0007669"/>
    <property type="project" value="UniProtKB-EC"/>
</dbReference>
<feature type="compositionally biased region" description="Basic and acidic residues" evidence="7">
    <location>
        <begin position="182"/>
        <end position="192"/>
    </location>
</feature>
<feature type="compositionally biased region" description="Basic and acidic residues" evidence="7">
    <location>
        <begin position="205"/>
        <end position="224"/>
    </location>
</feature>
<dbReference type="CDD" id="cd17982">
    <property type="entry name" value="DEXHc_DHX37"/>
    <property type="match status" value="1"/>
</dbReference>
<keyword evidence="5" id="KW-0347">Helicase</keyword>
<evidence type="ECO:0000313" key="11">
    <source>
        <dbReference type="Proteomes" id="UP000245771"/>
    </source>
</evidence>
<feature type="region of interest" description="Disordered" evidence="7">
    <location>
        <begin position="272"/>
        <end position="451"/>
    </location>
</feature>
<evidence type="ECO:0000256" key="3">
    <source>
        <dbReference type="ARBA" id="ARBA00022741"/>
    </source>
</evidence>
<dbReference type="GO" id="GO:0005524">
    <property type="term" value="F:ATP binding"/>
    <property type="evidence" value="ECO:0007669"/>
    <property type="project" value="UniProtKB-KW"/>
</dbReference>
<dbReference type="InterPro" id="IPR048333">
    <property type="entry name" value="HA2_WH"/>
</dbReference>
<keyword evidence="6" id="KW-0067">ATP-binding</keyword>
<feature type="region of interest" description="Disordered" evidence="7">
    <location>
        <begin position="1"/>
        <end position="94"/>
    </location>
</feature>
<dbReference type="Gene3D" id="1.20.120.1080">
    <property type="match status" value="1"/>
</dbReference>
<evidence type="ECO:0000259" key="9">
    <source>
        <dbReference type="PROSITE" id="PS51194"/>
    </source>
</evidence>
<dbReference type="GeneID" id="37021493"/>
<evidence type="ECO:0000256" key="4">
    <source>
        <dbReference type="ARBA" id="ARBA00022801"/>
    </source>
</evidence>
<accession>A0A316V6C5</accession>
<feature type="compositionally biased region" description="Basic residues" evidence="7">
    <location>
        <begin position="441"/>
        <end position="451"/>
    </location>
</feature>
<keyword evidence="3" id="KW-0547">Nucleotide-binding</keyword>
<feature type="compositionally biased region" description="Acidic residues" evidence="7">
    <location>
        <begin position="411"/>
        <end position="436"/>
    </location>
</feature>
<feature type="compositionally biased region" description="Basic residues" evidence="7">
    <location>
        <begin position="23"/>
        <end position="32"/>
    </location>
</feature>
<organism evidence="10 11">
    <name type="scientific">Meira miltonrushii</name>
    <dbReference type="NCBI Taxonomy" id="1280837"/>
    <lineage>
        <taxon>Eukaryota</taxon>
        <taxon>Fungi</taxon>
        <taxon>Dikarya</taxon>
        <taxon>Basidiomycota</taxon>
        <taxon>Ustilaginomycotina</taxon>
        <taxon>Exobasidiomycetes</taxon>
        <taxon>Exobasidiales</taxon>
        <taxon>Brachybasidiaceae</taxon>
        <taxon>Meira</taxon>
    </lineage>
</organism>
<dbReference type="InParanoid" id="A0A316V6C5"/>
<feature type="compositionally biased region" description="Acidic residues" evidence="7">
    <location>
        <begin position="875"/>
        <end position="906"/>
    </location>
</feature>
<dbReference type="Pfam" id="PF21010">
    <property type="entry name" value="HA2_C"/>
    <property type="match status" value="1"/>
</dbReference>
<dbReference type="InterPro" id="IPR011545">
    <property type="entry name" value="DEAD/DEAH_box_helicase_dom"/>
</dbReference>
<dbReference type="Pfam" id="PF00270">
    <property type="entry name" value="DEAD"/>
    <property type="match status" value="1"/>
</dbReference>
<dbReference type="SMART" id="SM00490">
    <property type="entry name" value="HELICc"/>
    <property type="match status" value="1"/>
</dbReference>
<feature type="compositionally biased region" description="Basic and acidic residues" evidence="7">
    <location>
        <begin position="383"/>
        <end position="392"/>
    </location>
</feature>
<comment type="similarity">
    <text evidence="1">Belongs to the DEAD box helicase family. DEAH subfamily.</text>
</comment>
<proteinExistence type="inferred from homology"/>
<evidence type="ECO:0000256" key="6">
    <source>
        <dbReference type="ARBA" id="ARBA00022840"/>
    </source>
</evidence>
<reference evidence="10 11" key="1">
    <citation type="journal article" date="2018" name="Mol. Biol. Evol.">
        <title>Broad Genomic Sampling Reveals a Smut Pathogenic Ancestry of the Fungal Clade Ustilaginomycotina.</title>
        <authorList>
            <person name="Kijpornyongpan T."/>
            <person name="Mondo S.J."/>
            <person name="Barry K."/>
            <person name="Sandor L."/>
            <person name="Lee J."/>
            <person name="Lipzen A."/>
            <person name="Pangilinan J."/>
            <person name="LaButti K."/>
            <person name="Hainaut M."/>
            <person name="Henrissat B."/>
            <person name="Grigoriev I.V."/>
            <person name="Spatafora J.W."/>
            <person name="Aime M.C."/>
        </authorList>
    </citation>
    <scope>NUCLEOTIDE SEQUENCE [LARGE SCALE GENOMIC DNA]</scope>
    <source>
        <strain evidence="10 11">MCA 3882</strain>
    </source>
</reference>
<feature type="compositionally biased region" description="Basic and acidic residues" evidence="7">
    <location>
        <begin position="464"/>
        <end position="473"/>
    </location>
</feature>
<dbReference type="Pfam" id="PF07717">
    <property type="entry name" value="OB_NTP_bind"/>
    <property type="match status" value="1"/>
</dbReference>
<dbReference type="GO" id="GO:0005730">
    <property type="term" value="C:nucleolus"/>
    <property type="evidence" value="ECO:0007669"/>
    <property type="project" value="TreeGrafter"/>
</dbReference>
<dbReference type="EC" id="3.6.4.13" evidence="2"/>
<dbReference type="InterPro" id="IPR001650">
    <property type="entry name" value="Helicase_C-like"/>
</dbReference>
<dbReference type="InterPro" id="IPR002464">
    <property type="entry name" value="DNA/RNA_helicase_DEAH_CS"/>
</dbReference>
<dbReference type="InterPro" id="IPR014001">
    <property type="entry name" value="Helicase_ATP-bd"/>
</dbReference>
<dbReference type="GO" id="GO:0000462">
    <property type="term" value="P:maturation of SSU-rRNA from tricistronic rRNA transcript (SSU-rRNA, 5.8S rRNA, LSU-rRNA)"/>
    <property type="evidence" value="ECO:0007669"/>
    <property type="project" value="TreeGrafter"/>
</dbReference>
<feature type="region of interest" description="Disordered" evidence="7">
    <location>
        <begin position="134"/>
        <end position="255"/>
    </location>
</feature>
<feature type="compositionally biased region" description="Acidic residues" evidence="7">
    <location>
        <begin position="193"/>
        <end position="202"/>
    </location>
</feature>
<evidence type="ECO:0000259" key="8">
    <source>
        <dbReference type="PROSITE" id="PS51192"/>
    </source>
</evidence>
<dbReference type="Pfam" id="PF04408">
    <property type="entry name" value="WHD_HA2"/>
    <property type="match status" value="1"/>
</dbReference>
<dbReference type="PROSITE" id="PS51192">
    <property type="entry name" value="HELICASE_ATP_BIND_1"/>
    <property type="match status" value="1"/>
</dbReference>
<dbReference type="STRING" id="1280837.A0A316V6C5"/>
<feature type="compositionally biased region" description="Basic residues" evidence="7">
    <location>
        <begin position="273"/>
        <end position="285"/>
    </location>
</feature>
<dbReference type="Proteomes" id="UP000245771">
    <property type="component" value="Unassembled WGS sequence"/>
</dbReference>
<sequence length="1495" mass="165413">MVPPNKQKTRYNAKARQSFAGTTHKKRKNVKPKRSDADDIEGSMDMDASGSNAVMIDPEEQRIKLEADRKRRELLARSQDPDAAEGPISSKKRKRLDAFIARQLKKEKRQQLIADLAKSSAQVGDRSTLMSAATLGTGKVRTGQERLDMDLAREERSRSDRKGKYLVVNADRGDQSDDEDAYFDKVNERGSDVDEDEDEGGFEDVAVKEDDDHDERQARIDRARALFAQPSASAQPIPNSSNGISAPKDEQKATVVGSALALGSDGKPIIPVMKKRKKQIKKPIGRRTAWGRVAAGQDEDDDESDFDSSASSDIDSDEDEELSDAVDAVSEDEVSGSEDESASDLSDSEMGSGDETDEEERQILIEAMRQRGMLGNPDLGPPTKEDYAKASDNEENNEEPGEASLPFSAFEGEDEDQDSGEESDEESEEDDEEEGEELSKRRGLPKTSKSKGFKEWALTALGMEEKANGKDSENAEDDGVYRGPEPVGGMTQRVGDLGDGTIRGPLGQDEPMPSQIGPFAQRHYQILEEWRTKTGKKNDFINVNRSEEIQEARLKLPVVAEEERIVRTIMENMVTVLCGETGSGKTTQVPQFLFEAGFGSPGSANPGLIGVTQPRRVAALSMAARVGHELNLGQDRISHQIRYDATVSPSTSVKFMTDGVLLRELAIDFMLNKYSAVIIDEAHERSVNTDVLIGVLSRVARLRAKKWIAGEGKPLRLVIMSATLRVDDFAGNERLFDIRPPILQVEARQFPVTTHFSRRTHHEYVEEAIKKASKIHARLPNGGILIFMTGQAEISTVCQRLQKRFGKQAIEKKLRDRRKISNKSRLRDADDDETGTEDKVFVSAKDVDIEAEDVDLSMNPNDRAEEEARLSLEDGNADETFDDEEALETDDEEALETDDEEEQEYDADLPEELRDDTDKPMHILPLYSLLPSERQMQVFAPPPEGSRLVVVATNIAETSLTIPGITYVVDCGRAKERLYDAVNGIQSFEVGFISKASADQRAGRAGRTGPGHCYRLYSSNVYEEHFPQFAQPEILRMPVDNLVLMMKSMNIDNVANFPFPTAPDRQAIRRAEKLLLRLGALESDGSTSASASQYKVTSLGRSMSLFPLSTRLSKMLVQGHQHGCLPFVVALVSALSVGDPFVREESLHDPIEGQSVAEEEIALEAQYLDNESEKEKEQRRAKRSAYFKALNRFAAMSGALSDPLRLLSAVGAYEHAGGTSEFCRTNFLVPKTMEEIHKLRSQIATLVQANAAITMDLSALRSPKLDPPTQKQLNVLRQFLTAAFIDQIAVRADLSPEGAARVPMLQQEGGQGDQTISHQFYKQSKQGAKMQSTRNVAYLAAGIPSEACFIHKSSVLFHQSPPEWIIFSHIVRGQAKGDTLERKGRNWLKGVTVINPNWVYKLGSSLCSLSKPIDTDQSDGRAKLIRAAQDLKKRAASGNADSTSGVNEKTVYLVPSYGTGPAFDASERNSYVGWELPPLMAKQRLIRGKWVTEMT</sequence>
<feature type="compositionally biased region" description="Acidic residues" evidence="7">
    <location>
        <begin position="297"/>
        <end position="306"/>
    </location>
</feature>
<keyword evidence="11" id="KW-1185">Reference proteome</keyword>
<evidence type="ECO:0000256" key="7">
    <source>
        <dbReference type="SAM" id="MobiDB-lite"/>
    </source>
</evidence>
<dbReference type="RefSeq" id="XP_025352065.1">
    <property type="nucleotide sequence ID" value="XM_025499712.1"/>
</dbReference>
<dbReference type="PANTHER" id="PTHR18934">
    <property type="entry name" value="ATP-DEPENDENT RNA HELICASE"/>
    <property type="match status" value="1"/>
</dbReference>
<dbReference type="EMBL" id="KZ819607">
    <property type="protein sequence ID" value="PWN31763.1"/>
    <property type="molecule type" value="Genomic_DNA"/>
</dbReference>
<dbReference type="SMART" id="SM00487">
    <property type="entry name" value="DEXDc"/>
    <property type="match status" value="1"/>
</dbReference>
<dbReference type="SUPFAM" id="SSF52540">
    <property type="entry name" value="P-loop containing nucleoside triphosphate hydrolases"/>
    <property type="match status" value="1"/>
</dbReference>
<dbReference type="Gene3D" id="3.40.50.300">
    <property type="entry name" value="P-loop containing nucleotide triphosphate hydrolases"/>
    <property type="match status" value="3"/>
</dbReference>
<evidence type="ECO:0000256" key="2">
    <source>
        <dbReference type="ARBA" id="ARBA00012552"/>
    </source>
</evidence>
<dbReference type="GO" id="GO:1990904">
    <property type="term" value="C:ribonucleoprotein complex"/>
    <property type="evidence" value="ECO:0007669"/>
    <property type="project" value="UniProtKB-ARBA"/>
</dbReference>
<gene>
    <name evidence="10" type="ORF">FA14DRAFT_162660</name>
</gene>
<dbReference type="InterPro" id="IPR027417">
    <property type="entry name" value="P-loop_NTPase"/>
</dbReference>
<dbReference type="PROSITE" id="PS00690">
    <property type="entry name" value="DEAH_ATP_HELICASE"/>
    <property type="match status" value="1"/>
</dbReference>
<dbReference type="CDD" id="cd18791">
    <property type="entry name" value="SF2_C_RHA"/>
    <property type="match status" value="1"/>
</dbReference>
<dbReference type="FunFam" id="3.40.50.300:FF:002693">
    <property type="entry name" value="Predicted protein"/>
    <property type="match status" value="1"/>
</dbReference>
<dbReference type="GO" id="GO:0003723">
    <property type="term" value="F:RNA binding"/>
    <property type="evidence" value="ECO:0007669"/>
    <property type="project" value="TreeGrafter"/>
</dbReference>
<evidence type="ECO:0000256" key="1">
    <source>
        <dbReference type="ARBA" id="ARBA00008792"/>
    </source>
</evidence>
<dbReference type="PROSITE" id="PS51194">
    <property type="entry name" value="HELICASE_CTER"/>
    <property type="match status" value="1"/>
</dbReference>
<dbReference type="FunCoup" id="A0A316V6C5">
    <property type="interactions" value="736"/>
</dbReference>
<name>A0A316V6C5_9BASI</name>
<feature type="region of interest" description="Disordered" evidence="7">
    <location>
        <begin position="851"/>
        <end position="906"/>
    </location>
</feature>
<feature type="compositionally biased region" description="Polar residues" evidence="7">
    <location>
        <begin position="230"/>
        <end position="244"/>
    </location>
</feature>
<dbReference type="Pfam" id="PF00271">
    <property type="entry name" value="Helicase_C"/>
    <property type="match status" value="1"/>
</dbReference>
<feature type="compositionally biased region" description="Basic and acidic residues" evidence="7">
    <location>
        <begin position="59"/>
        <end position="75"/>
    </location>
</feature>
<feature type="domain" description="Helicase ATP-binding" evidence="8">
    <location>
        <begin position="566"/>
        <end position="742"/>
    </location>
</feature>
<feature type="compositionally biased region" description="Basic and acidic residues" evidence="7">
    <location>
        <begin position="862"/>
        <end position="872"/>
    </location>
</feature>
<dbReference type="InterPro" id="IPR011709">
    <property type="entry name" value="DEAD-box_helicase_OB_fold"/>
</dbReference>
<dbReference type="SMART" id="SM00847">
    <property type="entry name" value="HA2"/>
    <property type="match status" value="1"/>
</dbReference>
<dbReference type="OrthoDB" id="10253254at2759"/>
<feature type="compositionally biased region" description="Basic and acidic residues" evidence="7">
    <location>
        <begin position="142"/>
        <end position="163"/>
    </location>
</feature>
<feature type="domain" description="Helicase C-terminal" evidence="9">
    <location>
        <begin position="882"/>
        <end position="1050"/>
    </location>
</feature>